<dbReference type="InterPro" id="IPR053151">
    <property type="entry name" value="RNase_H-like"/>
</dbReference>
<dbReference type="GO" id="GO:0004523">
    <property type="term" value="F:RNA-DNA hybrid ribonuclease activity"/>
    <property type="evidence" value="ECO:0007669"/>
    <property type="project" value="InterPro"/>
</dbReference>
<proteinExistence type="predicted"/>
<dbReference type="SUPFAM" id="SSF53098">
    <property type="entry name" value="Ribonuclease H-like"/>
    <property type="match status" value="1"/>
</dbReference>
<dbReference type="Gene3D" id="3.30.420.10">
    <property type="entry name" value="Ribonuclease H-like superfamily/Ribonuclease H"/>
    <property type="match status" value="1"/>
</dbReference>
<evidence type="ECO:0000313" key="3">
    <source>
        <dbReference type="Proteomes" id="UP000294843"/>
    </source>
</evidence>
<dbReference type="InterPro" id="IPR012337">
    <property type="entry name" value="RNaseH-like_sf"/>
</dbReference>
<dbReference type="OrthoDB" id="7845843at2"/>
<dbReference type="RefSeq" id="WP_133450636.1">
    <property type="nucleotide sequence ID" value="NZ_SCWF01000001.1"/>
</dbReference>
<accession>A0A4R6C2D7</accession>
<dbReference type="PANTHER" id="PTHR47723">
    <property type="entry name" value="OS05G0353850 PROTEIN"/>
    <property type="match status" value="1"/>
</dbReference>
<name>A0A4R6C2D7_9STAP</name>
<sequence>MAQIFIDAATRQNPFESSIGYVIRTDDSVLEFGQYLGEMENHEAEWNSLIEALKQALALNITSVILKSDSRIVVDSINKNFVKNPKFKPYLKAYQQLENQFDLLIIDWIPRDQNKHADHVARHYLKQQ</sequence>
<dbReference type="GO" id="GO:0003676">
    <property type="term" value="F:nucleic acid binding"/>
    <property type="evidence" value="ECO:0007669"/>
    <property type="project" value="InterPro"/>
</dbReference>
<evidence type="ECO:0000313" key="2">
    <source>
        <dbReference type="EMBL" id="TDM15428.1"/>
    </source>
</evidence>
<dbReference type="CDD" id="cd09279">
    <property type="entry name" value="RNase_HI_like"/>
    <property type="match status" value="1"/>
</dbReference>
<feature type="domain" description="RNase H type-1" evidence="1">
    <location>
        <begin position="1"/>
        <end position="128"/>
    </location>
</feature>
<dbReference type="InterPro" id="IPR002156">
    <property type="entry name" value="RNaseH_domain"/>
</dbReference>
<dbReference type="Proteomes" id="UP000294843">
    <property type="component" value="Unassembled WGS sequence"/>
</dbReference>
<comment type="caution">
    <text evidence="2">The sequence shown here is derived from an EMBL/GenBank/DDBJ whole genome shotgun (WGS) entry which is preliminary data.</text>
</comment>
<dbReference type="PANTHER" id="PTHR47723:SF19">
    <property type="entry name" value="POLYNUCLEOTIDYL TRANSFERASE, RIBONUCLEASE H-LIKE SUPERFAMILY PROTEIN"/>
    <property type="match status" value="1"/>
</dbReference>
<dbReference type="AlphaFoldDB" id="A0A4R6C2D7"/>
<keyword evidence="3" id="KW-1185">Reference proteome</keyword>
<gene>
    <name evidence="2" type="ORF">ERX55_00535</name>
</gene>
<evidence type="ECO:0000259" key="1">
    <source>
        <dbReference type="PROSITE" id="PS50879"/>
    </source>
</evidence>
<organism evidence="2 3">
    <name type="scientific">Macrococcus bovicus</name>
    <dbReference type="NCBI Taxonomy" id="69968"/>
    <lineage>
        <taxon>Bacteria</taxon>
        <taxon>Bacillati</taxon>
        <taxon>Bacillota</taxon>
        <taxon>Bacilli</taxon>
        <taxon>Bacillales</taxon>
        <taxon>Staphylococcaceae</taxon>
        <taxon>Macrococcus</taxon>
    </lineage>
</organism>
<dbReference type="EMBL" id="SCWF01000001">
    <property type="protein sequence ID" value="TDM15428.1"/>
    <property type="molecule type" value="Genomic_DNA"/>
</dbReference>
<dbReference type="PROSITE" id="PS50879">
    <property type="entry name" value="RNASE_H_1"/>
    <property type="match status" value="1"/>
</dbReference>
<protein>
    <submittedName>
        <fullName evidence="2">Ribonuclease HI family protein</fullName>
    </submittedName>
</protein>
<reference evidence="2 3" key="1">
    <citation type="submission" date="2019-01" db="EMBL/GenBank/DDBJ databases">
        <title>Draft genome sequences of the type strains of six Macrococcus species.</title>
        <authorList>
            <person name="Mazhar S."/>
            <person name="Altermann E."/>
            <person name="Hill C."/>
            <person name="Mcauliffe O."/>
        </authorList>
    </citation>
    <scope>NUCLEOTIDE SEQUENCE [LARGE SCALE GENOMIC DNA]</scope>
    <source>
        <strain evidence="2 3">ATCC 51825</strain>
    </source>
</reference>
<dbReference type="InterPro" id="IPR036397">
    <property type="entry name" value="RNaseH_sf"/>
</dbReference>
<dbReference type="Pfam" id="PF13456">
    <property type="entry name" value="RVT_3"/>
    <property type="match status" value="1"/>
</dbReference>